<feature type="domain" description="DUF6593" evidence="2">
    <location>
        <begin position="204"/>
        <end position="278"/>
    </location>
</feature>
<dbReference type="OrthoDB" id="2605483at2759"/>
<dbReference type="Pfam" id="PF20236">
    <property type="entry name" value="DUF6593"/>
    <property type="match status" value="1"/>
</dbReference>
<evidence type="ECO:0000256" key="1">
    <source>
        <dbReference type="SAM" id="MobiDB-lite"/>
    </source>
</evidence>
<evidence type="ECO:0000313" key="3">
    <source>
        <dbReference type="EMBL" id="TEB24695.1"/>
    </source>
</evidence>
<protein>
    <recommendedName>
        <fullName evidence="2">DUF6593 domain-containing protein</fullName>
    </recommendedName>
</protein>
<feature type="region of interest" description="Disordered" evidence="1">
    <location>
        <begin position="292"/>
        <end position="333"/>
    </location>
</feature>
<accession>A0A4Y7SS58</accession>
<feature type="region of interest" description="Disordered" evidence="1">
    <location>
        <begin position="32"/>
        <end position="105"/>
    </location>
</feature>
<evidence type="ECO:0000259" key="2">
    <source>
        <dbReference type="Pfam" id="PF20236"/>
    </source>
</evidence>
<comment type="caution">
    <text evidence="3">The sequence shown here is derived from an EMBL/GenBank/DDBJ whole genome shotgun (WGS) entry which is preliminary data.</text>
</comment>
<dbReference type="AlphaFoldDB" id="A0A4Y7SS58"/>
<dbReference type="EMBL" id="QPFP01000064">
    <property type="protein sequence ID" value="TEB24695.1"/>
    <property type="molecule type" value="Genomic_DNA"/>
</dbReference>
<keyword evidence="4" id="KW-1185">Reference proteome</keyword>
<dbReference type="Proteomes" id="UP000298030">
    <property type="component" value="Unassembled WGS sequence"/>
</dbReference>
<gene>
    <name evidence="3" type="ORF">FA13DRAFT_1739042</name>
</gene>
<evidence type="ECO:0000313" key="4">
    <source>
        <dbReference type="Proteomes" id="UP000298030"/>
    </source>
</evidence>
<name>A0A4Y7SS58_COPMI</name>
<reference evidence="3 4" key="1">
    <citation type="journal article" date="2019" name="Nat. Ecol. Evol.">
        <title>Megaphylogeny resolves global patterns of mushroom evolution.</title>
        <authorList>
            <person name="Varga T."/>
            <person name="Krizsan K."/>
            <person name="Foldi C."/>
            <person name="Dima B."/>
            <person name="Sanchez-Garcia M."/>
            <person name="Sanchez-Ramirez S."/>
            <person name="Szollosi G.J."/>
            <person name="Szarkandi J.G."/>
            <person name="Papp V."/>
            <person name="Albert L."/>
            <person name="Andreopoulos W."/>
            <person name="Angelini C."/>
            <person name="Antonin V."/>
            <person name="Barry K.W."/>
            <person name="Bougher N.L."/>
            <person name="Buchanan P."/>
            <person name="Buyck B."/>
            <person name="Bense V."/>
            <person name="Catcheside P."/>
            <person name="Chovatia M."/>
            <person name="Cooper J."/>
            <person name="Damon W."/>
            <person name="Desjardin D."/>
            <person name="Finy P."/>
            <person name="Geml J."/>
            <person name="Haridas S."/>
            <person name="Hughes K."/>
            <person name="Justo A."/>
            <person name="Karasinski D."/>
            <person name="Kautmanova I."/>
            <person name="Kiss B."/>
            <person name="Kocsube S."/>
            <person name="Kotiranta H."/>
            <person name="LaButti K.M."/>
            <person name="Lechner B.E."/>
            <person name="Liimatainen K."/>
            <person name="Lipzen A."/>
            <person name="Lukacs Z."/>
            <person name="Mihaltcheva S."/>
            <person name="Morgado L.N."/>
            <person name="Niskanen T."/>
            <person name="Noordeloos M.E."/>
            <person name="Ohm R.A."/>
            <person name="Ortiz-Santana B."/>
            <person name="Ovrebo C."/>
            <person name="Racz N."/>
            <person name="Riley R."/>
            <person name="Savchenko A."/>
            <person name="Shiryaev A."/>
            <person name="Soop K."/>
            <person name="Spirin V."/>
            <person name="Szebenyi C."/>
            <person name="Tomsovsky M."/>
            <person name="Tulloss R.E."/>
            <person name="Uehling J."/>
            <person name="Grigoriev I.V."/>
            <person name="Vagvolgyi C."/>
            <person name="Papp T."/>
            <person name="Martin F.M."/>
            <person name="Miettinen O."/>
            <person name="Hibbett D.S."/>
            <person name="Nagy L.G."/>
        </authorList>
    </citation>
    <scope>NUCLEOTIDE SEQUENCE [LARGE SCALE GENOMIC DNA]</scope>
    <source>
        <strain evidence="3 4">FP101781</strain>
    </source>
</reference>
<feature type="region of interest" description="Disordered" evidence="1">
    <location>
        <begin position="184"/>
        <end position="209"/>
    </location>
</feature>
<dbReference type="InterPro" id="IPR046528">
    <property type="entry name" value="DUF6593"/>
</dbReference>
<sequence>MDDNGQTILLCLVNNDPCSTILMTPSGQHLYSITTPNARPPQPSMQRRPSLSDMHRTSSKPDAVADATSRAAPPQLKRTNSSPSTGVDGFLHASSSSSVNDPNLPAISRECHIRSGSVTYIKRVDDCVLTTGLVETTVATIKGGKDETVCVELPNEKDFSLTIPHSPHHTKSLLEGALAAGAIADGGSDAEDSQDDSEGEEEESGIESWDFEGPDLQQYRWFMLGNSPIMAHINHSMSYPIARYRRAKLGIVSRPRRGFLEIFPHGNVSIDLVVTTFVGFMRTCVIPAQKSLPGAEQNPPRIDSRRATVPLPGQRLSAVDPTSKQGKLEGNSVSPVVASSIPSRFQSAAALARKHSRSPPATAISFPPFAVKQGLLPTSGFADHI</sequence>
<feature type="compositionally biased region" description="Acidic residues" evidence="1">
    <location>
        <begin position="188"/>
        <end position="209"/>
    </location>
</feature>
<organism evidence="3 4">
    <name type="scientific">Coprinellus micaceus</name>
    <name type="common">Glistening ink-cap mushroom</name>
    <name type="synonym">Coprinus micaceus</name>
    <dbReference type="NCBI Taxonomy" id="71717"/>
    <lineage>
        <taxon>Eukaryota</taxon>
        <taxon>Fungi</taxon>
        <taxon>Dikarya</taxon>
        <taxon>Basidiomycota</taxon>
        <taxon>Agaricomycotina</taxon>
        <taxon>Agaricomycetes</taxon>
        <taxon>Agaricomycetidae</taxon>
        <taxon>Agaricales</taxon>
        <taxon>Agaricineae</taxon>
        <taxon>Psathyrellaceae</taxon>
        <taxon>Coprinellus</taxon>
    </lineage>
</organism>
<proteinExistence type="predicted"/>